<keyword evidence="4" id="KW-1185">Reference proteome</keyword>
<evidence type="ECO:0000313" key="4">
    <source>
        <dbReference type="Proteomes" id="UP001500655"/>
    </source>
</evidence>
<dbReference type="PANTHER" id="PTHR12521">
    <property type="entry name" value="PROTEIN C6ORF130"/>
    <property type="match status" value="1"/>
</dbReference>
<protein>
    <submittedName>
        <fullName evidence="3">Macro domain-containing protein</fullName>
    </submittedName>
</protein>
<feature type="domain" description="Macro" evidence="2">
    <location>
        <begin position="1"/>
        <end position="169"/>
    </location>
</feature>
<gene>
    <name evidence="3" type="ORF">GCM10009681_16350</name>
</gene>
<dbReference type="EMBL" id="BAAALS010000006">
    <property type="protein sequence ID" value="GAA1746060.1"/>
    <property type="molecule type" value="Genomic_DNA"/>
</dbReference>
<comment type="caution">
    <text evidence="3">The sequence shown here is derived from an EMBL/GenBank/DDBJ whole genome shotgun (WGS) entry which is preliminary data.</text>
</comment>
<dbReference type="SMART" id="SM00506">
    <property type="entry name" value="A1pp"/>
    <property type="match status" value="1"/>
</dbReference>
<accession>A0ABP4W307</accession>
<evidence type="ECO:0000259" key="2">
    <source>
        <dbReference type="PROSITE" id="PS51154"/>
    </source>
</evidence>
<evidence type="ECO:0000256" key="1">
    <source>
        <dbReference type="ARBA" id="ARBA00035885"/>
    </source>
</evidence>
<dbReference type="Pfam" id="PF01661">
    <property type="entry name" value="Macro"/>
    <property type="match status" value="1"/>
</dbReference>
<name>A0ABP4W307_9ACTN</name>
<comment type="catalytic activity">
    <reaction evidence="1">
        <text>an N-(ADP-alpha-D-ribosyl)-thymidine in DNA + H2O = a thymidine in DNA + ADP-D-ribose</text>
        <dbReference type="Rhea" id="RHEA:71655"/>
        <dbReference type="Rhea" id="RHEA-COMP:13556"/>
        <dbReference type="Rhea" id="RHEA-COMP:18051"/>
        <dbReference type="ChEBI" id="CHEBI:15377"/>
        <dbReference type="ChEBI" id="CHEBI:57967"/>
        <dbReference type="ChEBI" id="CHEBI:137386"/>
        <dbReference type="ChEBI" id="CHEBI:191199"/>
    </reaction>
    <physiologicalReaction direction="left-to-right" evidence="1">
        <dbReference type="Rhea" id="RHEA:71656"/>
    </physiologicalReaction>
</comment>
<dbReference type="CDD" id="cd02901">
    <property type="entry name" value="Macro_Poa1p-like"/>
    <property type="match status" value="1"/>
</dbReference>
<organism evidence="3 4">
    <name type="scientific">Luedemannella helvata</name>
    <dbReference type="NCBI Taxonomy" id="349315"/>
    <lineage>
        <taxon>Bacteria</taxon>
        <taxon>Bacillati</taxon>
        <taxon>Actinomycetota</taxon>
        <taxon>Actinomycetes</taxon>
        <taxon>Micromonosporales</taxon>
        <taxon>Micromonosporaceae</taxon>
        <taxon>Luedemannella</taxon>
    </lineage>
</organism>
<proteinExistence type="predicted"/>
<dbReference type="SUPFAM" id="SSF52949">
    <property type="entry name" value="Macro domain-like"/>
    <property type="match status" value="1"/>
</dbReference>
<dbReference type="InterPro" id="IPR043472">
    <property type="entry name" value="Macro_dom-like"/>
</dbReference>
<dbReference type="InterPro" id="IPR050892">
    <property type="entry name" value="ADP-ribose_metab_enzymes"/>
</dbReference>
<sequence length="356" mass="39051">MHEATEMITEASGNLLDAEAEALVNTVNTAGVMGKGLALQFKRAYPDMFREYARVARAGQIELGRMHVWPTGRLTDPRYIINFPTKGHWRARSRLADVDRGLEDLVRVIKDLGIKSVALPPLGCGNGGLAWTDVRPLIWKAMSAVPDVHVVVYPPGPTPAAELMRTATPMPPLTVARASVIHLLSRYIDRALEASLIEVQKLMYFLQVAGEPLKLNYAKGLYGPYADNARHALQTLEGHYLIGFGDGSALVREAEPLRLLPGADVAAHRFLAGQSLTLERIDRVMALIEGFESAYGMELLSTVHWVATHNDPAASSAASAAELVQAWSRRKERMFTSEHVATAWDALRQQGWVTAA</sequence>
<dbReference type="Proteomes" id="UP001500655">
    <property type="component" value="Unassembled WGS sequence"/>
</dbReference>
<evidence type="ECO:0000313" key="3">
    <source>
        <dbReference type="EMBL" id="GAA1746060.1"/>
    </source>
</evidence>
<reference evidence="4" key="1">
    <citation type="journal article" date="2019" name="Int. J. Syst. Evol. Microbiol.">
        <title>The Global Catalogue of Microorganisms (GCM) 10K type strain sequencing project: providing services to taxonomists for standard genome sequencing and annotation.</title>
        <authorList>
            <consortium name="The Broad Institute Genomics Platform"/>
            <consortium name="The Broad Institute Genome Sequencing Center for Infectious Disease"/>
            <person name="Wu L."/>
            <person name="Ma J."/>
        </authorList>
    </citation>
    <scope>NUCLEOTIDE SEQUENCE [LARGE SCALE GENOMIC DNA]</scope>
    <source>
        <strain evidence="4">JCM 13249</strain>
    </source>
</reference>
<dbReference type="PANTHER" id="PTHR12521:SF0">
    <property type="entry name" value="ADP-RIBOSE GLYCOHYDROLASE OARD1"/>
    <property type="match status" value="1"/>
</dbReference>
<dbReference type="Gene3D" id="3.40.220.10">
    <property type="entry name" value="Leucine Aminopeptidase, subunit E, domain 1"/>
    <property type="match status" value="1"/>
</dbReference>
<dbReference type="PROSITE" id="PS51154">
    <property type="entry name" value="MACRO"/>
    <property type="match status" value="1"/>
</dbReference>
<dbReference type="InterPro" id="IPR002589">
    <property type="entry name" value="Macro_dom"/>
</dbReference>